<protein>
    <submittedName>
        <fullName evidence="1">Uncharacterized protein</fullName>
    </submittedName>
</protein>
<evidence type="ECO:0000313" key="1">
    <source>
        <dbReference type="EMBL" id="VEV98418.1"/>
    </source>
</evidence>
<organism evidence="1">
    <name type="scientific">Pseudomonas marincola</name>
    <dbReference type="NCBI Taxonomy" id="437900"/>
    <lineage>
        <taxon>Bacteria</taxon>
        <taxon>Pseudomonadati</taxon>
        <taxon>Pseudomonadota</taxon>
        <taxon>Gammaproteobacteria</taxon>
        <taxon>Pseudomonadales</taxon>
        <taxon>Pseudomonadaceae</taxon>
        <taxon>Pseudomonas</taxon>
    </lineage>
</organism>
<proteinExistence type="predicted"/>
<sequence>MQKRSTVENQPFLGTTQRHWPNSELLLLAQITVLQASGSGTPCVGNCVIAVSPRQRCNL</sequence>
<name>A0A653E727_9PSED</name>
<reference evidence="1" key="1">
    <citation type="submission" date="2019-02" db="EMBL/GenBank/DDBJ databases">
        <authorList>
            <consortium name="Genoscope - CEA"/>
            <person name="William W."/>
        </authorList>
    </citation>
    <scope>NUCLEOTIDE SEQUENCE [LARGE SCALE GENOMIC DNA]</scope>
    <source>
        <strain evidence="1">YSy11</strain>
    </source>
</reference>
<dbReference type="EMBL" id="LR215729">
    <property type="protein sequence ID" value="VEV98418.1"/>
    <property type="molecule type" value="Genomic_DNA"/>
</dbReference>
<gene>
    <name evidence="1" type="ORF">PMYSY11_3374</name>
</gene>
<accession>A0A653E727</accession>
<dbReference type="AlphaFoldDB" id="A0A653E727"/>